<dbReference type="InterPro" id="IPR036020">
    <property type="entry name" value="WW_dom_sf"/>
</dbReference>
<reference evidence="9 10" key="1">
    <citation type="submission" date="2024-08" db="EMBL/GenBank/DDBJ databases">
        <authorList>
            <person name="Cucini C."/>
            <person name="Frati F."/>
        </authorList>
    </citation>
    <scope>NUCLEOTIDE SEQUENCE [LARGE SCALE GENOMIC DNA]</scope>
</reference>
<feature type="region of interest" description="Disordered" evidence="4">
    <location>
        <begin position="395"/>
        <end position="426"/>
    </location>
</feature>
<dbReference type="PROSITE" id="PS50003">
    <property type="entry name" value="PH_DOMAIN"/>
    <property type="match status" value="1"/>
</dbReference>
<feature type="domain" description="SH3" evidence="5">
    <location>
        <begin position="31"/>
        <end position="93"/>
    </location>
</feature>
<evidence type="ECO:0000256" key="4">
    <source>
        <dbReference type="SAM" id="MobiDB-lite"/>
    </source>
</evidence>
<feature type="domain" description="WW" evidence="7">
    <location>
        <begin position="370"/>
        <end position="404"/>
    </location>
</feature>
<protein>
    <recommendedName>
        <fullName evidence="11">Rho GTPase-activating protein 12</fullName>
    </recommendedName>
</protein>
<dbReference type="Pfam" id="PF00397">
    <property type="entry name" value="WW"/>
    <property type="match status" value="1"/>
</dbReference>
<evidence type="ECO:0000259" key="8">
    <source>
        <dbReference type="PROSITE" id="PS50238"/>
    </source>
</evidence>
<feature type="region of interest" description="Disordered" evidence="4">
    <location>
        <begin position="509"/>
        <end position="565"/>
    </location>
</feature>
<feature type="compositionally biased region" description="Gly residues" evidence="4">
    <location>
        <begin position="259"/>
        <end position="274"/>
    </location>
</feature>
<dbReference type="EMBL" id="CAXLJM020000166">
    <property type="protein sequence ID" value="CAL8147796.1"/>
    <property type="molecule type" value="Genomic_DNA"/>
</dbReference>
<feature type="region of interest" description="Disordered" evidence="4">
    <location>
        <begin position="96"/>
        <end position="127"/>
    </location>
</feature>
<feature type="compositionally biased region" description="Basic and acidic residues" evidence="4">
    <location>
        <begin position="300"/>
        <end position="309"/>
    </location>
</feature>
<keyword evidence="1 3" id="KW-0728">SH3 domain</keyword>
<dbReference type="InterPro" id="IPR000198">
    <property type="entry name" value="RhoGAP_dom"/>
</dbReference>
<dbReference type="PROSITE" id="PS01159">
    <property type="entry name" value="WW_DOMAIN_1"/>
    <property type="match status" value="2"/>
</dbReference>
<feature type="compositionally biased region" description="Low complexity" evidence="4">
    <location>
        <begin position="142"/>
        <end position="155"/>
    </location>
</feature>
<dbReference type="Gene3D" id="2.30.30.40">
    <property type="entry name" value="SH3 Domains"/>
    <property type="match status" value="1"/>
</dbReference>
<dbReference type="InterPro" id="IPR001849">
    <property type="entry name" value="PH_domain"/>
</dbReference>
<evidence type="ECO:0000256" key="2">
    <source>
        <dbReference type="ARBA" id="ARBA00022468"/>
    </source>
</evidence>
<dbReference type="Pfam" id="PF00169">
    <property type="entry name" value="PH"/>
    <property type="match status" value="1"/>
</dbReference>
<feature type="region of interest" description="Disordered" evidence="4">
    <location>
        <begin position="140"/>
        <end position="192"/>
    </location>
</feature>
<gene>
    <name evidence="9" type="ORF">ODALV1_LOCUS31240</name>
</gene>
<dbReference type="CDD" id="cd00201">
    <property type="entry name" value="WW"/>
    <property type="match status" value="2"/>
</dbReference>
<dbReference type="InterPro" id="IPR050729">
    <property type="entry name" value="Rho-GAP"/>
</dbReference>
<dbReference type="Pfam" id="PF00620">
    <property type="entry name" value="RhoGAP"/>
    <property type="match status" value="1"/>
</dbReference>
<feature type="compositionally biased region" description="Low complexity" evidence="4">
    <location>
        <begin position="7"/>
        <end position="27"/>
    </location>
</feature>
<dbReference type="SMART" id="SM00456">
    <property type="entry name" value="WW"/>
    <property type="match status" value="2"/>
</dbReference>
<dbReference type="CDD" id="cd13233">
    <property type="entry name" value="PH_ARHGAP9-like"/>
    <property type="match status" value="1"/>
</dbReference>
<evidence type="ECO:0000259" key="7">
    <source>
        <dbReference type="PROSITE" id="PS50020"/>
    </source>
</evidence>
<dbReference type="InterPro" id="IPR011993">
    <property type="entry name" value="PH-like_dom_sf"/>
</dbReference>
<feature type="region of interest" description="Disordered" evidence="4">
    <location>
        <begin position="233"/>
        <end position="371"/>
    </location>
</feature>
<name>A0ABP1S9J0_9HEXA</name>
<evidence type="ECO:0000256" key="3">
    <source>
        <dbReference type="PROSITE-ProRule" id="PRU00192"/>
    </source>
</evidence>
<evidence type="ECO:0000256" key="1">
    <source>
        <dbReference type="ARBA" id="ARBA00022443"/>
    </source>
</evidence>
<dbReference type="SMART" id="SM00324">
    <property type="entry name" value="RhoGAP"/>
    <property type="match status" value="1"/>
</dbReference>
<feature type="compositionally biased region" description="Polar residues" evidence="4">
    <location>
        <begin position="509"/>
        <end position="537"/>
    </location>
</feature>
<dbReference type="InterPro" id="IPR001452">
    <property type="entry name" value="SH3_domain"/>
</dbReference>
<dbReference type="SUPFAM" id="SSF51045">
    <property type="entry name" value="WW domain"/>
    <property type="match status" value="1"/>
</dbReference>
<dbReference type="PANTHER" id="PTHR23176">
    <property type="entry name" value="RHO/RAC/CDC GTPASE-ACTIVATING PROTEIN"/>
    <property type="match status" value="1"/>
</dbReference>
<feature type="compositionally biased region" description="Low complexity" evidence="4">
    <location>
        <begin position="633"/>
        <end position="659"/>
    </location>
</feature>
<dbReference type="SUPFAM" id="SSF50044">
    <property type="entry name" value="SH3-domain"/>
    <property type="match status" value="1"/>
</dbReference>
<comment type="caution">
    <text evidence="9">The sequence shown here is derived from an EMBL/GenBank/DDBJ whole genome shotgun (WGS) entry which is preliminary data.</text>
</comment>
<feature type="domain" description="Rho-GAP" evidence="8">
    <location>
        <begin position="914"/>
        <end position="1102"/>
    </location>
</feature>
<proteinExistence type="predicted"/>
<evidence type="ECO:0000259" key="6">
    <source>
        <dbReference type="PROSITE" id="PS50003"/>
    </source>
</evidence>
<keyword evidence="10" id="KW-1185">Reference proteome</keyword>
<sequence length="1103" mass="122740">MTAAMGSATTSSTATLPSSTSSSSLLPSVPENVSLVRVAFDYEYDYKTRKIAVKQGEKLYLLQKTNQHWWKCMRPGVNKAFFVPAQYVITLAEDDNNKKDGTENEKRSTSSVDSSNNSGERVPKPRKSIFSTFERLKEAKSKPVVPSKSNKPSNNISRNEGARASHRVVTTKEKSQNNHILHHDRKAGSGSSLRLKNWSASLEELSKQIVFPGLTSESVVDLTSLSATKNFKPISSKHVGNSPLPSPLPSLGTNESGSGKMGGTKKGSGGGSSGGSSDEKFHGINKCLSFRNPNFANNNNEEKGCRTNEKSSGGGGRERAQSLTSQVDSPEMNKTDSPNHPMKSKDSSDGSLDSGGPRESVPKPRGPPLRLLSDNWAEYFSPEKGRYFYYNAEEKRTSWKPPRSSSNRRSDECLASGRSMSTFGSSSIEDSLDNLYEEVNDSMVDVNSISCSSGSNININNIGTSGGGLAPLLHHHLHLPSLPKPDILQLPPSICSSRKSVAISTEEININNSPEKSHNNDNSVTHGSSSNSVFDSQENLERDPNRSRNHLDVDDEEEEASCSTEFSLANLTASIPIPEGWEECWEESLQQLFYVNKVTGAKWFTSTDPQGKIYFYEENSSQSSWFLPEAQVSSSGGSAQKGSSEQTPAINSISNSNSNSEEVLSYGTVKKRHSAGDAIDRGTKSKSLFLPERSGDSLRYHSGSSSLPRSKSIWFTGHINSIIREGPLGRTKITEGGKKVRKNWGVVYAVLTESHLTLFKDQKSFTAYKSELEVELNGSSVEWTDEKSSRKNVFQLNSRSDLQMLFQSEDKNIANEWFEDIKGISESYQPEDILTRLRTTECPETLLDPPIGERKISSRLYRNKSTKIKITPADDIGPDRKKITANLKKFFSRRPPRESLVKKGIYKDEPVFGCSLEKLCLLEKRTVPLFVEECILAIEQKEENLKTDGIYRASGNLSQVQKIRLQVDQNNFQCLYQEEDVHVLAGSLKLFFREMREPLISYDLFEKSFEAINSNKKEKVTKFRDIVKNLAKPNRDTLQALLRHLLKIADYAEFNRMMIPNLAIVFGPTLMWPAMESKNMALDLMQQNYVIEALLVDFVSIFQ</sequence>
<evidence type="ECO:0000313" key="10">
    <source>
        <dbReference type="Proteomes" id="UP001642540"/>
    </source>
</evidence>
<dbReference type="PANTHER" id="PTHR23176:SF129">
    <property type="entry name" value="RHO GTPASE ACTIVATING PROTEIN AT 16F, ISOFORM E-RELATED"/>
    <property type="match status" value="1"/>
</dbReference>
<feature type="compositionally biased region" description="Low complexity" evidence="4">
    <location>
        <begin position="416"/>
        <end position="426"/>
    </location>
</feature>
<dbReference type="Gene3D" id="2.20.70.10">
    <property type="match status" value="1"/>
</dbReference>
<dbReference type="Gene3D" id="1.10.555.10">
    <property type="entry name" value="Rho GTPase activation protein"/>
    <property type="match status" value="1"/>
</dbReference>
<feature type="region of interest" description="Disordered" evidence="4">
    <location>
        <begin position="631"/>
        <end position="659"/>
    </location>
</feature>
<dbReference type="PROSITE" id="PS50002">
    <property type="entry name" value="SH3"/>
    <property type="match status" value="1"/>
</dbReference>
<feature type="compositionally biased region" description="Basic and acidic residues" evidence="4">
    <location>
        <begin position="96"/>
        <end position="108"/>
    </location>
</feature>
<keyword evidence="2" id="KW-0343">GTPase activation</keyword>
<dbReference type="InterPro" id="IPR008936">
    <property type="entry name" value="Rho_GTPase_activation_prot"/>
</dbReference>
<dbReference type="Gene3D" id="2.30.29.30">
    <property type="entry name" value="Pleckstrin-homology domain (PH domain)/Phosphotyrosine-binding domain (PTB)"/>
    <property type="match status" value="1"/>
</dbReference>
<feature type="region of interest" description="Disordered" evidence="4">
    <location>
        <begin position="1"/>
        <end position="27"/>
    </location>
</feature>
<dbReference type="PROSITE" id="PS50020">
    <property type="entry name" value="WW_DOMAIN_2"/>
    <property type="match status" value="2"/>
</dbReference>
<dbReference type="PROSITE" id="PS50238">
    <property type="entry name" value="RHOGAP"/>
    <property type="match status" value="1"/>
</dbReference>
<organism evidence="9 10">
    <name type="scientific">Orchesella dallaii</name>
    <dbReference type="NCBI Taxonomy" id="48710"/>
    <lineage>
        <taxon>Eukaryota</taxon>
        <taxon>Metazoa</taxon>
        <taxon>Ecdysozoa</taxon>
        <taxon>Arthropoda</taxon>
        <taxon>Hexapoda</taxon>
        <taxon>Collembola</taxon>
        <taxon>Entomobryomorpha</taxon>
        <taxon>Entomobryoidea</taxon>
        <taxon>Orchesellidae</taxon>
        <taxon>Orchesellinae</taxon>
        <taxon>Orchesella</taxon>
    </lineage>
</organism>
<feature type="domain" description="PH" evidence="6">
    <location>
        <begin position="721"/>
        <end position="826"/>
    </location>
</feature>
<dbReference type="SMART" id="SM00233">
    <property type="entry name" value="PH"/>
    <property type="match status" value="1"/>
</dbReference>
<evidence type="ECO:0000313" key="9">
    <source>
        <dbReference type="EMBL" id="CAL8147796.1"/>
    </source>
</evidence>
<accession>A0ABP1S9J0</accession>
<dbReference type="Proteomes" id="UP001642540">
    <property type="component" value="Unassembled WGS sequence"/>
</dbReference>
<dbReference type="InterPro" id="IPR001202">
    <property type="entry name" value="WW_dom"/>
</dbReference>
<evidence type="ECO:0000259" key="5">
    <source>
        <dbReference type="PROSITE" id="PS50002"/>
    </source>
</evidence>
<feature type="compositionally biased region" description="Low complexity" evidence="4">
    <location>
        <begin position="109"/>
        <end position="118"/>
    </location>
</feature>
<evidence type="ECO:0008006" key="11">
    <source>
        <dbReference type="Google" id="ProtNLM"/>
    </source>
</evidence>
<dbReference type="SUPFAM" id="SSF48350">
    <property type="entry name" value="GTPase activation domain, GAP"/>
    <property type="match status" value="1"/>
</dbReference>
<dbReference type="InterPro" id="IPR036028">
    <property type="entry name" value="SH3-like_dom_sf"/>
</dbReference>
<feature type="domain" description="WW" evidence="7">
    <location>
        <begin position="603"/>
        <end position="630"/>
    </location>
</feature>
<feature type="compositionally biased region" description="Basic and acidic residues" evidence="4">
    <location>
        <begin position="539"/>
        <end position="552"/>
    </location>
</feature>
<dbReference type="SUPFAM" id="SSF50729">
    <property type="entry name" value="PH domain-like"/>
    <property type="match status" value="1"/>
</dbReference>